<dbReference type="EMBL" id="ML208261">
    <property type="protein sequence ID" value="TFK75858.1"/>
    <property type="molecule type" value="Genomic_DNA"/>
</dbReference>
<keyword evidence="2" id="KW-1185">Reference proteome</keyword>
<reference evidence="1 2" key="1">
    <citation type="journal article" date="2019" name="Nat. Ecol. Evol.">
        <title>Megaphylogeny resolves global patterns of mushroom evolution.</title>
        <authorList>
            <person name="Varga T."/>
            <person name="Krizsan K."/>
            <person name="Foldi C."/>
            <person name="Dima B."/>
            <person name="Sanchez-Garcia M."/>
            <person name="Sanchez-Ramirez S."/>
            <person name="Szollosi G.J."/>
            <person name="Szarkandi J.G."/>
            <person name="Papp V."/>
            <person name="Albert L."/>
            <person name="Andreopoulos W."/>
            <person name="Angelini C."/>
            <person name="Antonin V."/>
            <person name="Barry K.W."/>
            <person name="Bougher N.L."/>
            <person name="Buchanan P."/>
            <person name="Buyck B."/>
            <person name="Bense V."/>
            <person name="Catcheside P."/>
            <person name="Chovatia M."/>
            <person name="Cooper J."/>
            <person name="Damon W."/>
            <person name="Desjardin D."/>
            <person name="Finy P."/>
            <person name="Geml J."/>
            <person name="Haridas S."/>
            <person name="Hughes K."/>
            <person name="Justo A."/>
            <person name="Karasinski D."/>
            <person name="Kautmanova I."/>
            <person name="Kiss B."/>
            <person name="Kocsube S."/>
            <person name="Kotiranta H."/>
            <person name="LaButti K.M."/>
            <person name="Lechner B.E."/>
            <person name="Liimatainen K."/>
            <person name="Lipzen A."/>
            <person name="Lukacs Z."/>
            <person name="Mihaltcheva S."/>
            <person name="Morgado L.N."/>
            <person name="Niskanen T."/>
            <person name="Noordeloos M.E."/>
            <person name="Ohm R.A."/>
            <person name="Ortiz-Santana B."/>
            <person name="Ovrebo C."/>
            <person name="Racz N."/>
            <person name="Riley R."/>
            <person name="Savchenko A."/>
            <person name="Shiryaev A."/>
            <person name="Soop K."/>
            <person name="Spirin V."/>
            <person name="Szebenyi C."/>
            <person name="Tomsovsky M."/>
            <person name="Tulloss R.E."/>
            <person name="Uehling J."/>
            <person name="Grigoriev I.V."/>
            <person name="Vagvolgyi C."/>
            <person name="Papp T."/>
            <person name="Martin F.M."/>
            <person name="Miettinen O."/>
            <person name="Hibbett D.S."/>
            <person name="Nagy L.G."/>
        </authorList>
    </citation>
    <scope>NUCLEOTIDE SEQUENCE [LARGE SCALE GENOMIC DNA]</scope>
    <source>
        <strain evidence="1 2">NL-1719</strain>
    </source>
</reference>
<protein>
    <submittedName>
        <fullName evidence="1">Uncharacterized protein</fullName>
    </submittedName>
</protein>
<evidence type="ECO:0000313" key="2">
    <source>
        <dbReference type="Proteomes" id="UP000308600"/>
    </source>
</evidence>
<proteinExistence type="predicted"/>
<dbReference type="Proteomes" id="UP000308600">
    <property type="component" value="Unassembled WGS sequence"/>
</dbReference>
<evidence type="ECO:0000313" key="1">
    <source>
        <dbReference type="EMBL" id="TFK75858.1"/>
    </source>
</evidence>
<name>A0ACD3BCU4_9AGAR</name>
<gene>
    <name evidence="1" type="ORF">BDN72DRAFT_785935</name>
</gene>
<sequence>MTDASWNSVKFSLERPYKDDNGDRIPILYDITSEGQLVHEPKEDPTQTLAEKLRRIFVERGVDFFDQNPGEISRTTTFVSGTVPADQADEGTLDSSPESDSEDSEKNRYMTPEELHQMRAEILPQLFIALGEMSHARDLLSMILSSQLGQQQSSNSLLPSQLIPALASSQPTTSVPLLSATMIAKPPEITSVRAFNAQLSVGGKDEALRKAASVFKQAAERMERGRLRSEQYWVDGLKIRRENWGLIPAPLPYGSATGKGADKTSKDFLVSFGLEESSPAFRRLAVGHMSTNEASDSTLTFPNQRSTVLRVSLVSTDSNGQKTRKFNTPSVFEEDTLDGRLRGAQREMIEYEVFSLLVQEAGKLPSASARVSERLIIIDAADNTELVFELVEKDIMAAESPDELYDHNCDLIYYCLEVLLLRRHEYLKTKRLGASGVQRLPGSQGVSTPPPILHPIIDIIQYQVFCSKVRTELEGMTGALQAFKVPTTLRFDAVAETATELVHMLSDGERTLIGGEANLRINNRYTIRFSFLSPSTLTVHLSQATLLISSIPQLSQLLADEVERCLLHRIRDIGTRISEPIGGTWFVDLNRCIGRWDGGVLNFQIVHGPNYSLDCSAFQLDRTTAKQGDTQHFSKRAHPTLTLLTWAEHIIHATLLRADS</sequence>
<organism evidence="1 2">
    <name type="scientific">Pluteus cervinus</name>
    <dbReference type="NCBI Taxonomy" id="181527"/>
    <lineage>
        <taxon>Eukaryota</taxon>
        <taxon>Fungi</taxon>
        <taxon>Dikarya</taxon>
        <taxon>Basidiomycota</taxon>
        <taxon>Agaricomycotina</taxon>
        <taxon>Agaricomycetes</taxon>
        <taxon>Agaricomycetidae</taxon>
        <taxon>Agaricales</taxon>
        <taxon>Pluteineae</taxon>
        <taxon>Pluteaceae</taxon>
        <taxon>Pluteus</taxon>
    </lineage>
</organism>
<accession>A0ACD3BCU4</accession>